<dbReference type="AlphaFoldDB" id="A0A3T0N8C2"/>
<dbReference type="GO" id="GO:0043565">
    <property type="term" value="F:sequence-specific DNA binding"/>
    <property type="evidence" value="ECO:0007669"/>
    <property type="project" value="InterPro"/>
</dbReference>
<dbReference type="RefSeq" id="WP_127747605.1">
    <property type="nucleotide sequence ID" value="NZ_CP033219.1"/>
</dbReference>
<dbReference type="PANTHER" id="PTHR43280:SF32">
    <property type="entry name" value="TRANSCRIPTIONAL REGULATORY PROTEIN"/>
    <property type="match status" value="1"/>
</dbReference>
<dbReference type="EMBL" id="CP033219">
    <property type="protein sequence ID" value="AZV80286.1"/>
    <property type="molecule type" value="Genomic_DNA"/>
</dbReference>
<dbReference type="InterPro" id="IPR018060">
    <property type="entry name" value="HTH_AraC"/>
</dbReference>
<proteinExistence type="predicted"/>
<dbReference type="CDD" id="cd06999">
    <property type="entry name" value="cupin_HpaA-like_N"/>
    <property type="match status" value="1"/>
</dbReference>
<dbReference type="Pfam" id="PF12833">
    <property type="entry name" value="HTH_18"/>
    <property type="match status" value="1"/>
</dbReference>
<protein>
    <submittedName>
        <fullName evidence="6">Helix-turn-helix domain-containing protein</fullName>
    </submittedName>
</protein>
<evidence type="ECO:0000259" key="5">
    <source>
        <dbReference type="PROSITE" id="PS01124"/>
    </source>
</evidence>
<sequence length="280" mass="30965">MSVIENFNLFGERQDLPDVVHCETIEARSLVHNWEFSPHRHGHLHQFLLLDSGSGQVQIEENRHPITSGDLVNIPMGTVHGFTFEPGTQGWVVTVASELLAENLNDTEGLRPVLQQPDLVKYSSEIRGIVAYIFAEYPGRGFARAHVLRALSAVLAGLVARAIAGKEPIVSHADHGLQRRFEMLVEEHHLKHLGVAGYADLLAVTPTHLSRVMRQATGQPASAAIELRLMREARRNLAFSNLGISEIAYQLGFGDPAYFSRVFKRATGLSPRAFRQNLGG</sequence>
<dbReference type="PANTHER" id="PTHR43280">
    <property type="entry name" value="ARAC-FAMILY TRANSCRIPTIONAL REGULATOR"/>
    <property type="match status" value="1"/>
</dbReference>
<feature type="domain" description="HTH araC/xylS-type" evidence="5">
    <location>
        <begin position="179"/>
        <end position="277"/>
    </location>
</feature>
<reference evidence="6 7" key="1">
    <citation type="submission" date="2018-10" db="EMBL/GenBank/DDBJ databases">
        <title>Parasedimentitalea marina sp. nov., a psychrophilic bacterium isolated from deep seawater of the New Britain Trench.</title>
        <authorList>
            <person name="Cao J."/>
        </authorList>
    </citation>
    <scope>NUCLEOTIDE SEQUENCE [LARGE SCALE GENOMIC DNA]</scope>
    <source>
        <strain evidence="6 7">W43</strain>
    </source>
</reference>
<evidence type="ECO:0000313" key="6">
    <source>
        <dbReference type="EMBL" id="AZV80286.1"/>
    </source>
</evidence>
<organism evidence="6 7">
    <name type="scientific">Parasedimentitalea marina</name>
    <dbReference type="NCBI Taxonomy" id="2483033"/>
    <lineage>
        <taxon>Bacteria</taxon>
        <taxon>Pseudomonadati</taxon>
        <taxon>Pseudomonadota</taxon>
        <taxon>Alphaproteobacteria</taxon>
        <taxon>Rhodobacterales</taxon>
        <taxon>Paracoccaceae</taxon>
        <taxon>Parasedimentitalea</taxon>
    </lineage>
</organism>
<gene>
    <name evidence="6" type="ORF">EBB79_03560</name>
</gene>
<dbReference type="InterPro" id="IPR047264">
    <property type="entry name" value="Cupin_HpaA-like_N"/>
</dbReference>
<keyword evidence="7" id="KW-1185">Reference proteome</keyword>
<dbReference type="InterPro" id="IPR014710">
    <property type="entry name" value="RmlC-like_jellyroll"/>
</dbReference>
<keyword evidence="2" id="KW-0238">DNA-binding</keyword>
<dbReference type="Proteomes" id="UP000283063">
    <property type="component" value="Chromosome"/>
</dbReference>
<dbReference type="GO" id="GO:0003700">
    <property type="term" value="F:DNA-binding transcription factor activity"/>
    <property type="evidence" value="ECO:0007669"/>
    <property type="project" value="InterPro"/>
</dbReference>
<keyword evidence="4" id="KW-0804">Transcription</keyword>
<dbReference type="SUPFAM" id="SSF51215">
    <property type="entry name" value="Regulatory protein AraC"/>
    <property type="match status" value="1"/>
</dbReference>
<accession>A0A3T0N8C2</accession>
<dbReference type="PRINTS" id="PR00032">
    <property type="entry name" value="HTHARAC"/>
</dbReference>
<evidence type="ECO:0000313" key="7">
    <source>
        <dbReference type="Proteomes" id="UP000283063"/>
    </source>
</evidence>
<dbReference type="OrthoDB" id="9814125at2"/>
<evidence type="ECO:0000256" key="4">
    <source>
        <dbReference type="ARBA" id="ARBA00023163"/>
    </source>
</evidence>
<dbReference type="KEGG" id="sedi:EBB79_03560"/>
<dbReference type="Gene3D" id="2.60.120.10">
    <property type="entry name" value="Jelly Rolls"/>
    <property type="match status" value="1"/>
</dbReference>
<dbReference type="InterPro" id="IPR037923">
    <property type="entry name" value="HTH-like"/>
</dbReference>
<dbReference type="InterPro" id="IPR003313">
    <property type="entry name" value="AraC-bd"/>
</dbReference>
<dbReference type="InterPro" id="IPR020449">
    <property type="entry name" value="Tscrpt_reg_AraC-type_HTH"/>
</dbReference>
<dbReference type="InterPro" id="IPR009057">
    <property type="entry name" value="Homeodomain-like_sf"/>
</dbReference>
<dbReference type="Gene3D" id="1.10.10.60">
    <property type="entry name" value="Homeodomain-like"/>
    <property type="match status" value="1"/>
</dbReference>
<dbReference type="Pfam" id="PF02311">
    <property type="entry name" value="AraC_binding"/>
    <property type="match status" value="1"/>
</dbReference>
<dbReference type="SUPFAM" id="SSF46689">
    <property type="entry name" value="Homeodomain-like"/>
    <property type="match status" value="1"/>
</dbReference>
<dbReference type="SMART" id="SM00342">
    <property type="entry name" value="HTH_ARAC"/>
    <property type="match status" value="1"/>
</dbReference>
<keyword evidence="3" id="KW-0010">Activator</keyword>
<evidence type="ECO:0000256" key="3">
    <source>
        <dbReference type="ARBA" id="ARBA00023159"/>
    </source>
</evidence>
<dbReference type="PROSITE" id="PS01124">
    <property type="entry name" value="HTH_ARAC_FAMILY_2"/>
    <property type="match status" value="1"/>
</dbReference>
<name>A0A3T0N8C2_9RHOB</name>
<evidence type="ECO:0000256" key="1">
    <source>
        <dbReference type="ARBA" id="ARBA00023015"/>
    </source>
</evidence>
<keyword evidence="1" id="KW-0805">Transcription regulation</keyword>
<evidence type="ECO:0000256" key="2">
    <source>
        <dbReference type="ARBA" id="ARBA00023125"/>
    </source>
</evidence>